<keyword evidence="9 11" id="KW-0496">Mitochondrion</keyword>
<gene>
    <name evidence="13" type="primary">ATP8</name>
</gene>
<dbReference type="RefSeq" id="YP_010042779.1">
    <property type="nucleotide sequence ID" value="NC_054229.1"/>
</dbReference>
<organism evidence="13">
    <name type="scientific">Culcita novaeguineae</name>
    <name type="common">Cushion seastar</name>
    <dbReference type="NCBI Taxonomy" id="31170"/>
    <lineage>
        <taxon>Eukaryota</taxon>
        <taxon>Metazoa</taxon>
        <taxon>Echinodermata</taxon>
        <taxon>Eleutherozoa</taxon>
        <taxon>Asterozoa</taxon>
        <taxon>Asteroidea</taxon>
        <taxon>Valvatacea</taxon>
        <taxon>Valvatida</taxon>
        <taxon>Oreasteridae</taxon>
        <taxon>Culcita</taxon>
    </lineage>
</organism>
<keyword evidence="6 11" id="KW-0375">Hydrogen ion transport</keyword>
<dbReference type="AlphaFoldDB" id="A0A7S8CUJ9"/>
<dbReference type="EMBL" id="MT476594">
    <property type="protein sequence ID" value="QPC56412.1"/>
    <property type="molecule type" value="Genomic_DNA"/>
</dbReference>
<comment type="subcellular location">
    <subcellularLocation>
        <location evidence="1 11">Mitochondrion membrane</location>
        <topology evidence="1 11">Single-pass membrane protein</topology>
    </subcellularLocation>
</comment>
<keyword evidence="7 12" id="KW-1133">Transmembrane helix</keyword>
<evidence type="ECO:0000256" key="1">
    <source>
        <dbReference type="ARBA" id="ARBA00004304"/>
    </source>
</evidence>
<evidence type="ECO:0000256" key="11">
    <source>
        <dbReference type="RuleBase" id="RU003661"/>
    </source>
</evidence>
<evidence type="ECO:0000256" key="8">
    <source>
        <dbReference type="ARBA" id="ARBA00023065"/>
    </source>
</evidence>
<evidence type="ECO:0000256" key="2">
    <source>
        <dbReference type="ARBA" id="ARBA00008892"/>
    </source>
</evidence>
<comment type="similarity">
    <text evidence="2 11">Belongs to the ATPase protein 8 family.</text>
</comment>
<dbReference type="InterPro" id="IPR001421">
    <property type="entry name" value="ATP8_metazoa"/>
</dbReference>
<dbReference type="GO" id="GO:0015986">
    <property type="term" value="P:proton motive force-driven ATP synthesis"/>
    <property type="evidence" value="ECO:0007669"/>
    <property type="project" value="InterPro"/>
</dbReference>
<evidence type="ECO:0000256" key="5">
    <source>
        <dbReference type="ARBA" id="ARBA00022692"/>
    </source>
</evidence>
<dbReference type="GO" id="GO:0015078">
    <property type="term" value="F:proton transmembrane transporter activity"/>
    <property type="evidence" value="ECO:0007669"/>
    <property type="project" value="InterPro"/>
</dbReference>
<keyword evidence="10 12" id="KW-0472">Membrane</keyword>
<evidence type="ECO:0000256" key="12">
    <source>
        <dbReference type="SAM" id="Phobius"/>
    </source>
</evidence>
<evidence type="ECO:0000256" key="3">
    <source>
        <dbReference type="ARBA" id="ARBA00022448"/>
    </source>
</evidence>
<dbReference type="Pfam" id="PF00895">
    <property type="entry name" value="ATP-synt_8"/>
    <property type="match status" value="1"/>
</dbReference>
<reference evidence="13" key="1">
    <citation type="journal article" date="2021" name="Mol. Biol.">
        <title>Mitogenomes reveal alternative initiation codons and lineage-specific gene order conservation in echinoderms.</title>
        <authorList>
            <person name="Quek Z.B.R."/>
            <person name="Chang J.J.M."/>
            <person name="Ip Y.C.A."/>
            <person name="Chan Y.K.S."/>
            <person name="Huang D."/>
        </authorList>
    </citation>
    <scope>NUCLEOTIDE SEQUENCE</scope>
</reference>
<sequence>MPQLNLAWWLFNFFIGWLSLLIVLTILLNSPRIAEEPNANVTSNSVNPNNWKWN</sequence>
<evidence type="ECO:0000256" key="10">
    <source>
        <dbReference type="ARBA" id="ARBA00023136"/>
    </source>
</evidence>
<dbReference type="GO" id="GO:0031966">
    <property type="term" value="C:mitochondrial membrane"/>
    <property type="evidence" value="ECO:0007669"/>
    <property type="project" value="UniProtKB-SubCell"/>
</dbReference>
<keyword evidence="8 11" id="KW-0406">Ion transport</keyword>
<accession>A0A7S8CUJ9</accession>
<evidence type="ECO:0000256" key="6">
    <source>
        <dbReference type="ARBA" id="ARBA00022781"/>
    </source>
</evidence>
<keyword evidence="5 11" id="KW-0812">Transmembrane</keyword>
<evidence type="ECO:0000256" key="4">
    <source>
        <dbReference type="ARBA" id="ARBA00022547"/>
    </source>
</evidence>
<dbReference type="CTD" id="4509"/>
<keyword evidence="3 11" id="KW-0813">Transport</keyword>
<geneLocation type="mitochondrion" evidence="13"/>
<proteinExistence type="inferred from homology"/>
<evidence type="ECO:0000256" key="7">
    <source>
        <dbReference type="ARBA" id="ARBA00022989"/>
    </source>
</evidence>
<feature type="transmembrane region" description="Helical" evidence="12">
    <location>
        <begin position="6"/>
        <end position="28"/>
    </location>
</feature>
<evidence type="ECO:0000313" key="13">
    <source>
        <dbReference type="EMBL" id="QPC56412.1"/>
    </source>
</evidence>
<evidence type="ECO:0000256" key="9">
    <source>
        <dbReference type="ARBA" id="ARBA00023128"/>
    </source>
</evidence>
<dbReference type="GeneID" id="63650127"/>
<protein>
    <recommendedName>
        <fullName evidence="11">ATP synthase complex subunit 8</fullName>
    </recommendedName>
</protein>
<name>A0A7S8CUJ9_CULNO</name>
<keyword evidence="4 11" id="KW-0138">CF(0)</keyword>
<dbReference type="GO" id="GO:0045259">
    <property type="term" value="C:proton-transporting ATP synthase complex"/>
    <property type="evidence" value="ECO:0007669"/>
    <property type="project" value="UniProtKB-KW"/>
</dbReference>